<dbReference type="SUPFAM" id="SSF52200">
    <property type="entry name" value="Toll/Interleukin receptor TIR domain"/>
    <property type="match status" value="1"/>
</dbReference>
<evidence type="ECO:0000313" key="3">
    <source>
        <dbReference type="Proteomes" id="UP000318704"/>
    </source>
</evidence>
<evidence type="ECO:0000259" key="1">
    <source>
        <dbReference type="PROSITE" id="PS50104"/>
    </source>
</evidence>
<dbReference type="InterPro" id="IPR000157">
    <property type="entry name" value="TIR_dom"/>
</dbReference>
<evidence type="ECO:0000313" key="2">
    <source>
        <dbReference type="EMBL" id="QDT98033.1"/>
    </source>
</evidence>
<dbReference type="Pfam" id="PF13676">
    <property type="entry name" value="TIR_2"/>
    <property type="match status" value="1"/>
</dbReference>
<gene>
    <name evidence="2" type="ORF">V144x_35170</name>
</gene>
<name>A0A517VYG4_9PLAN</name>
<dbReference type="InterPro" id="IPR035897">
    <property type="entry name" value="Toll_tir_struct_dom_sf"/>
</dbReference>
<proteinExistence type="predicted"/>
<accession>A0A517VYG4</accession>
<dbReference type="Proteomes" id="UP000318704">
    <property type="component" value="Chromosome"/>
</dbReference>
<organism evidence="2 3">
    <name type="scientific">Gimesia aquarii</name>
    <dbReference type="NCBI Taxonomy" id="2527964"/>
    <lineage>
        <taxon>Bacteria</taxon>
        <taxon>Pseudomonadati</taxon>
        <taxon>Planctomycetota</taxon>
        <taxon>Planctomycetia</taxon>
        <taxon>Planctomycetales</taxon>
        <taxon>Planctomycetaceae</taxon>
        <taxon>Gimesia</taxon>
    </lineage>
</organism>
<dbReference type="GO" id="GO:0007165">
    <property type="term" value="P:signal transduction"/>
    <property type="evidence" value="ECO:0007669"/>
    <property type="project" value="InterPro"/>
</dbReference>
<dbReference type="RefSeq" id="WP_144986362.1">
    <property type="nucleotide sequence ID" value="NZ_CP037920.1"/>
</dbReference>
<sequence length="315" mass="36038">MKVFFSHSSRDKSLVREIKNHFPDHFSVWIDEKELLIGRDLSQSIKNAISSDEVDFVVLFLSTYALSSNWVEQELKWALEREKVLKRTFVIPVLLEDILSSVEPPEIQDHLCLSCFDQSESFVKYFANHLYEKIVQLHFSEMADRKVELKSKIELKCLDGLYHMRSYDEIYNLAIKLVDGAKSHIYSTAFGGGKYEGRAEFIESLAKAGARNVHHKVVYSNRLSIARNRSMLDRKQAFEKMGASEFIQFALAEPWGADFLIVDNCHVHLSYHQPAGDALQAGLEITNTPNGVKAISEWFEKVVWNDNGVDFGALL</sequence>
<reference evidence="2 3" key="1">
    <citation type="submission" date="2019-03" db="EMBL/GenBank/DDBJ databases">
        <title>Deep-cultivation of Planctomycetes and their phenomic and genomic characterization uncovers novel biology.</title>
        <authorList>
            <person name="Wiegand S."/>
            <person name="Jogler M."/>
            <person name="Boedeker C."/>
            <person name="Pinto D."/>
            <person name="Vollmers J."/>
            <person name="Rivas-Marin E."/>
            <person name="Kohn T."/>
            <person name="Peeters S.H."/>
            <person name="Heuer A."/>
            <person name="Rast P."/>
            <person name="Oberbeckmann S."/>
            <person name="Bunk B."/>
            <person name="Jeske O."/>
            <person name="Meyerdierks A."/>
            <person name="Storesund J.E."/>
            <person name="Kallscheuer N."/>
            <person name="Luecker S."/>
            <person name="Lage O.M."/>
            <person name="Pohl T."/>
            <person name="Merkel B.J."/>
            <person name="Hornburger P."/>
            <person name="Mueller R.-W."/>
            <person name="Bruemmer F."/>
            <person name="Labrenz M."/>
            <person name="Spormann A.M."/>
            <person name="Op den Camp H."/>
            <person name="Overmann J."/>
            <person name="Amann R."/>
            <person name="Jetten M.S.M."/>
            <person name="Mascher T."/>
            <person name="Medema M.H."/>
            <person name="Devos D.P."/>
            <person name="Kaster A.-K."/>
            <person name="Ovreas L."/>
            <person name="Rohde M."/>
            <person name="Galperin M.Y."/>
            <person name="Jogler C."/>
        </authorList>
    </citation>
    <scope>NUCLEOTIDE SEQUENCE [LARGE SCALE GENOMIC DNA]</scope>
    <source>
        <strain evidence="2 3">V144</strain>
    </source>
</reference>
<dbReference type="Gene3D" id="3.40.50.10140">
    <property type="entry name" value="Toll/interleukin-1 receptor homology (TIR) domain"/>
    <property type="match status" value="1"/>
</dbReference>
<dbReference type="EMBL" id="CP037920">
    <property type="protein sequence ID" value="QDT98033.1"/>
    <property type="molecule type" value="Genomic_DNA"/>
</dbReference>
<dbReference type="PROSITE" id="PS50104">
    <property type="entry name" value="TIR"/>
    <property type="match status" value="1"/>
</dbReference>
<feature type="domain" description="TIR" evidence="1">
    <location>
        <begin position="1"/>
        <end position="134"/>
    </location>
</feature>
<dbReference type="KEGG" id="gaw:V144x_35170"/>
<dbReference type="AlphaFoldDB" id="A0A517VYG4"/>
<protein>
    <recommendedName>
        <fullName evidence="1">TIR domain-containing protein</fullName>
    </recommendedName>
</protein>